<accession>A0AAV4RL27</accession>
<evidence type="ECO:0000313" key="2">
    <source>
        <dbReference type="Proteomes" id="UP001054945"/>
    </source>
</evidence>
<dbReference type="EMBL" id="BPLR01007991">
    <property type="protein sequence ID" value="GIY21264.1"/>
    <property type="molecule type" value="Genomic_DNA"/>
</dbReference>
<proteinExistence type="predicted"/>
<name>A0AAV4RL27_CAEEX</name>
<comment type="caution">
    <text evidence="1">The sequence shown here is derived from an EMBL/GenBank/DDBJ whole genome shotgun (WGS) entry which is preliminary data.</text>
</comment>
<organism evidence="1 2">
    <name type="scientific">Caerostris extrusa</name>
    <name type="common">Bark spider</name>
    <name type="synonym">Caerostris bankana</name>
    <dbReference type="NCBI Taxonomy" id="172846"/>
    <lineage>
        <taxon>Eukaryota</taxon>
        <taxon>Metazoa</taxon>
        <taxon>Ecdysozoa</taxon>
        <taxon>Arthropoda</taxon>
        <taxon>Chelicerata</taxon>
        <taxon>Arachnida</taxon>
        <taxon>Araneae</taxon>
        <taxon>Araneomorphae</taxon>
        <taxon>Entelegynae</taxon>
        <taxon>Araneoidea</taxon>
        <taxon>Araneidae</taxon>
        <taxon>Caerostris</taxon>
    </lineage>
</organism>
<evidence type="ECO:0000313" key="1">
    <source>
        <dbReference type="EMBL" id="GIY21264.1"/>
    </source>
</evidence>
<dbReference type="AlphaFoldDB" id="A0AAV4RL27"/>
<protein>
    <recommendedName>
        <fullName evidence="3">Ycf15</fullName>
    </recommendedName>
</protein>
<reference evidence="1 2" key="1">
    <citation type="submission" date="2021-06" db="EMBL/GenBank/DDBJ databases">
        <title>Caerostris extrusa draft genome.</title>
        <authorList>
            <person name="Kono N."/>
            <person name="Arakawa K."/>
        </authorList>
    </citation>
    <scope>NUCLEOTIDE SEQUENCE [LARGE SCALE GENOMIC DNA]</scope>
</reference>
<sequence>MSQMWRESYNCGRLSRPRTRDVLERFSPAFPKAENPTKRQFFSFSDISKPNNFTFKSNSPLNILCSNSRRQHSN</sequence>
<keyword evidence="2" id="KW-1185">Reference proteome</keyword>
<evidence type="ECO:0008006" key="3">
    <source>
        <dbReference type="Google" id="ProtNLM"/>
    </source>
</evidence>
<gene>
    <name evidence="1" type="ORF">CEXT_501461</name>
</gene>
<dbReference type="Proteomes" id="UP001054945">
    <property type="component" value="Unassembled WGS sequence"/>
</dbReference>